<accession>A0A5A5T7V4</accession>
<dbReference type="Pfam" id="PF17957">
    <property type="entry name" value="Big_7"/>
    <property type="match status" value="1"/>
</dbReference>
<evidence type="ECO:0000313" key="12">
    <source>
        <dbReference type="Proteomes" id="UP000322530"/>
    </source>
</evidence>
<evidence type="ECO:0000256" key="8">
    <source>
        <dbReference type="SAM" id="MobiDB-lite"/>
    </source>
</evidence>
<evidence type="ECO:0000256" key="9">
    <source>
        <dbReference type="SAM" id="SignalP"/>
    </source>
</evidence>
<dbReference type="InterPro" id="IPR013783">
    <property type="entry name" value="Ig-like_fold"/>
</dbReference>
<organism evidence="11 12">
    <name type="scientific">Dictyobacter arantiisoli</name>
    <dbReference type="NCBI Taxonomy" id="2014874"/>
    <lineage>
        <taxon>Bacteria</taxon>
        <taxon>Bacillati</taxon>
        <taxon>Chloroflexota</taxon>
        <taxon>Ktedonobacteria</taxon>
        <taxon>Ktedonobacterales</taxon>
        <taxon>Dictyobacteraceae</taxon>
        <taxon>Dictyobacter</taxon>
    </lineage>
</organism>
<feature type="signal peptide" evidence="9">
    <location>
        <begin position="1"/>
        <end position="32"/>
    </location>
</feature>
<feature type="chain" id="PRO_5022681890" evidence="9">
    <location>
        <begin position="33"/>
        <end position="965"/>
    </location>
</feature>
<dbReference type="AlphaFoldDB" id="A0A5A5T7V4"/>
<feature type="domain" description="CBM2" evidence="10">
    <location>
        <begin position="31"/>
        <end position="141"/>
    </location>
</feature>
<dbReference type="InterPro" id="IPR008965">
    <property type="entry name" value="CBM2/CBM3_carb-bd_dom_sf"/>
</dbReference>
<feature type="active site" description="Proton donor" evidence="7">
    <location>
        <position position="387"/>
    </location>
</feature>
<dbReference type="Gene3D" id="2.60.40.290">
    <property type="match status" value="1"/>
</dbReference>
<dbReference type="SMART" id="SM00637">
    <property type="entry name" value="CBD_II"/>
    <property type="match status" value="1"/>
</dbReference>
<sequence length="965" mass="103158">MTRRSGRSVWLLLLVVLLAVSGSMSVSQLAKAATAPTCKVQYSLISQWSGGFTASVNITNTGTAAINGWTLGFGFPGDQKVTQGWSANWSQTGANVSATNLSWNSTIGANQTINVGFNGAYVNNNTAPTAFTLNYASCNQNPPTVSITSPATGASYAAPANIPIQVTATDANATISRVEFYSGTSLLGAVTTAPYTYSYNNVAAGTYSLTAKAYASDGSSATSSPVSVTVTQPTTPQLLTSTASLNVTPGATTQFGVDLSAQPSGTVTVTVANTAGSTNLSVSSGGTLTFTPANWNTQQTVKVAAAATAAAGDSATLTVSATGYTSTTVKVTVQSATTGTYAQHFLDMYNNIKNPANGYFSSLGIPYHSVETLIVEAPDYGHETTSEAFSYWIWLEATYGEQTGNWQPFNNAWATMEKYMIPSHADQPTNAGYNPSSPAQYAPESPNITDYPAQLDTSVTVGQDPLANELTQTYGNPDVYGMHWLLDTDNWYGYGHCGDGTTKPSYINSYQRGASESVWKTVVQPDCDTFKFGGPNGFLDLFTKNSAGSAYAQQWKYTDAPDADARTVQAAYWAYTWANAQSKGADVSATIAKAAKMGDYLRYSFYDKYFKNPGCTSLSCPAGTGKSSSNYLLSWYYAWGGALPSAGNWAWRIGSSASHQGYQNPLAAWALSSVPALEPLSPTAPTDWATSLTRQLQFYQWLQSSEGAIAGGATNSWNGHYATPPAGDSTFYGLSYDWQPEYHDPPSNNWFGFQAWSMERVAEYYHETGNATAKAVLTKWIAWATANTKLNADGTYSIPSTINWSGQPDTWNASNPGTNAGLHVTVVDYTSDVGVTAAYAKTLMYYAAKAGDTSSQTLAKALLDRMWTNYRDTIGVSNPETRTDYSQFNDSVSIPAGWTGKNGQGATLNSSTTFITERPSYKSDPAWPKVQAYLNGGAAPTFTYHRFWAQSDIALAYADYSILFP</sequence>
<feature type="active site" description="Nucleophile" evidence="7">
    <location>
        <position position="562"/>
    </location>
</feature>
<evidence type="ECO:0000313" key="11">
    <source>
        <dbReference type="EMBL" id="GCF07541.1"/>
    </source>
</evidence>
<keyword evidence="5" id="KW-0326">Glycosidase</keyword>
<dbReference type="SUPFAM" id="SSF48208">
    <property type="entry name" value="Six-hairpin glycosidases"/>
    <property type="match status" value="1"/>
</dbReference>
<dbReference type="InterPro" id="IPR001919">
    <property type="entry name" value="CBD2"/>
</dbReference>
<dbReference type="InterPro" id="IPR012341">
    <property type="entry name" value="6hp_glycosidase-like_sf"/>
</dbReference>
<dbReference type="Gene3D" id="4.10.870.10">
    <property type="entry name" value="Endo-1,4-beta-glucanase f. Domain 3"/>
    <property type="match status" value="1"/>
</dbReference>
<evidence type="ECO:0000256" key="3">
    <source>
        <dbReference type="ARBA" id="ARBA00023001"/>
    </source>
</evidence>
<comment type="caution">
    <text evidence="11">The sequence shown here is derived from an EMBL/GenBank/DDBJ whole genome shotgun (WGS) entry which is preliminary data.</text>
</comment>
<dbReference type="InterPro" id="IPR008928">
    <property type="entry name" value="6-hairpin_glycosidase_sf"/>
</dbReference>
<evidence type="ECO:0000256" key="4">
    <source>
        <dbReference type="ARBA" id="ARBA00023277"/>
    </source>
</evidence>
<gene>
    <name evidence="11" type="ORF">KDI_11050</name>
</gene>
<dbReference type="InterPro" id="IPR023309">
    <property type="entry name" value="Endo-1-4-beta-glucanase_dom2"/>
</dbReference>
<dbReference type="PROSITE" id="PS51173">
    <property type="entry name" value="CBM2"/>
    <property type="match status" value="1"/>
</dbReference>
<evidence type="ECO:0000256" key="6">
    <source>
        <dbReference type="ARBA" id="ARBA00023326"/>
    </source>
</evidence>
<dbReference type="OrthoDB" id="33861at2"/>
<evidence type="ECO:0000256" key="2">
    <source>
        <dbReference type="ARBA" id="ARBA00022801"/>
    </source>
</evidence>
<dbReference type="SUPFAM" id="SSF49384">
    <property type="entry name" value="Carbohydrate-binding domain"/>
    <property type="match status" value="1"/>
</dbReference>
<evidence type="ECO:0000256" key="1">
    <source>
        <dbReference type="ARBA" id="ARBA00022729"/>
    </source>
</evidence>
<evidence type="ECO:0000259" key="10">
    <source>
        <dbReference type="PROSITE" id="PS51173"/>
    </source>
</evidence>
<evidence type="ECO:0000256" key="7">
    <source>
        <dbReference type="PIRSR" id="PIRSR600556-1"/>
    </source>
</evidence>
<dbReference type="PRINTS" id="PR00844">
    <property type="entry name" value="GLHYDRLASE48"/>
</dbReference>
<feature type="compositionally biased region" description="Polar residues" evidence="8">
    <location>
        <begin position="426"/>
        <end position="439"/>
    </location>
</feature>
<proteinExistence type="predicted"/>
<keyword evidence="2" id="KW-0378">Hydrolase</keyword>
<name>A0A5A5T7V4_9CHLR</name>
<dbReference type="InterPro" id="IPR000556">
    <property type="entry name" value="Glyco_hydro_48F"/>
</dbReference>
<protein>
    <submittedName>
        <fullName evidence="11">Cellulose 1,4-beta-cellobiosidase</fullName>
    </submittedName>
</protein>
<dbReference type="GO" id="GO:0030245">
    <property type="term" value="P:cellulose catabolic process"/>
    <property type="evidence" value="ECO:0007669"/>
    <property type="project" value="UniProtKB-KW"/>
</dbReference>
<evidence type="ECO:0000256" key="5">
    <source>
        <dbReference type="ARBA" id="ARBA00023295"/>
    </source>
</evidence>
<dbReference type="RefSeq" id="WP_149400554.1">
    <property type="nucleotide sequence ID" value="NZ_BIXY01000011.1"/>
</dbReference>
<dbReference type="GO" id="GO:0030247">
    <property type="term" value="F:polysaccharide binding"/>
    <property type="evidence" value="ECO:0007669"/>
    <property type="project" value="UniProtKB-UniRule"/>
</dbReference>
<dbReference type="Proteomes" id="UP000322530">
    <property type="component" value="Unassembled WGS sequence"/>
</dbReference>
<dbReference type="Pfam" id="PF02011">
    <property type="entry name" value="Glyco_hydro_48"/>
    <property type="match status" value="1"/>
</dbReference>
<keyword evidence="4" id="KW-0119">Carbohydrate metabolism</keyword>
<reference evidence="11 12" key="1">
    <citation type="submission" date="2019-01" db="EMBL/GenBank/DDBJ databases">
        <title>Draft genome sequence of Dictyobacter sp. Uno17.</title>
        <authorList>
            <person name="Wang C.M."/>
            <person name="Zheng Y."/>
            <person name="Sakai Y."/>
            <person name="Abe K."/>
            <person name="Yokota A."/>
            <person name="Yabe S."/>
        </authorList>
    </citation>
    <scope>NUCLEOTIDE SEQUENCE [LARGE SCALE GENOMIC DNA]</scope>
    <source>
        <strain evidence="11 12">Uno17</strain>
    </source>
</reference>
<keyword evidence="1 9" id="KW-0732">Signal</keyword>
<dbReference type="Pfam" id="PF00553">
    <property type="entry name" value="CBM_2"/>
    <property type="match status" value="1"/>
</dbReference>
<keyword evidence="12" id="KW-1185">Reference proteome</keyword>
<dbReference type="Gene3D" id="1.50.10.10">
    <property type="match status" value="1"/>
</dbReference>
<feature type="region of interest" description="Disordered" evidence="8">
    <location>
        <begin position="426"/>
        <end position="449"/>
    </location>
</feature>
<dbReference type="EMBL" id="BIXY01000011">
    <property type="protein sequence ID" value="GCF07541.1"/>
    <property type="molecule type" value="Genomic_DNA"/>
</dbReference>
<dbReference type="InterPro" id="IPR027390">
    <property type="entry name" value="Endoglucanase_F_dom3"/>
</dbReference>
<dbReference type="InterPro" id="IPR012291">
    <property type="entry name" value="CBM2_carb-bd_dom_sf"/>
</dbReference>
<keyword evidence="3" id="KW-0136">Cellulose degradation</keyword>
<dbReference type="Gene3D" id="2.170.160.10">
    <property type="entry name" value="Endo-1,4-beta-glucanase f. Domain 2"/>
    <property type="match status" value="1"/>
</dbReference>
<keyword evidence="6" id="KW-0624">Polysaccharide degradation</keyword>
<dbReference type="GO" id="GO:0008810">
    <property type="term" value="F:cellulase activity"/>
    <property type="evidence" value="ECO:0007669"/>
    <property type="project" value="InterPro"/>
</dbReference>
<dbReference type="Gene3D" id="2.60.40.10">
    <property type="entry name" value="Immunoglobulins"/>
    <property type="match status" value="1"/>
</dbReference>